<dbReference type="InterPro" id="IPR036388">
    <property type="entry name" value="WH-like_DNA-bd_sf"/>
</dbReference>
<dbReference type="InterPro" id="IPR015421">
    <property type="entry name" value="PyrdxlP-dep_Trfase_major"/>
</dbReference>
<feature type="domain" description="HTH gntR-type" evidence="6">
    <location>
        <begin position="29"/>
        <end position="97"/>
    </location>
</feature>
<dbReference type="Pfam" id="PF00155">
    <property type="entry name" value="Aminotran_1_2"/>
    <property type="match status" value="1"/>
</dbReference>
<dbReference type="Gene3D" id="1.10.10.10">
    <property type="entry name" value="Winged helix-like DNA-binding domain superfamily/Winged helix DNA-binding domain"/>
    <property type="match status" value="1"/>
</dbReference>
<comment type="similarity">
    <text evidence="1">In the C-terminal section; belongs to the class-I pyridoxal-phosphate-dependent aminotransferase family.</text>
</comment>
<evidence type="ECO:0000256" key="4">
    <source>
        <dbReference type="ARBA" id="ARBA00023125"/>
    </source>
</evidence>
<evidence type="ECO:0000256" key="2">
    <source>
        <dbReference type="ARBA" id="ARBA00022898"/>
    </source>
</evidence>
<keyword evidence="5" id="KW-0804">Transcription</keyword>
<dbReference type="InterPro" id="IPR000524">
    <property type="entry name" value="Tscrpt_reg_HTH_GntR"/>
</dbReference>
<dbReference type="SMART" id="SM00345">
    <property type="entry name" value="HTH_GNTR"/>
    <property type="match status" value="1"/>
</dbReference>
<keyword evidence="7" id="KW-0808">Transferase</keyword>
<dbReference type="GO" id="GO:0008483">
    <property type="term" value="F:transaminase activity"/>
    <property type="evidence" value="ECO:0007669"/>
    <property type="project" value="UniProtKB-KW"/>
</dbReference>
<evidence type="ECO:0000259" key="6">
    <source>
        <dbReference type="PROSITE" id="PS50949"/>
    </source>
</evidence>
<sequence>MPRGRPSHHPVITLNKQALDQVASPHDRLSLVDRIFDMVVAQIRAGKLAAGQRLHSVRQLSDACEVSRDTVARAYDKLVAHGHLESRPGSGFFVKLKGRPARGVTESASSQPLPEWWRFRLVQPAVGLESGTGLGSLPPEWLDEEGLGKALRAVARASVRNLIGYNDVQGYLPLRQQLQAKLRDVQIDAPVSRIMVTSGATHAIQLIVQSMLRTVGEPVLVEDPGPFLLRDRLMASGLELLTVPRDADGPNLEALRAYCIQHRPRFFFCSSVLHSPTSGHISPHKAFQILRLAEEFDLTIVEDDSYSDLLPPADATAVTRMASLDQLNRVIYVGSFSKTIAPGMRVGYVCANAKVIEWLQVYRTVGDIAGTSVNERVVYQLLSQGGYRHHCAQLRSRLDECRQPVIDQLGAMGCTFEQRPNAGMYVWATLPGQVNAMALADALFKDGHLMAPGELFSRTNGYESKMRFNVSRTQGSPALPAMGRLLEARRKA</sequence>
<dbReference type="PROSITE" id="PS50949">
    <property type="entry name" value="HTH_GNTR"/>
    <property type="match status" value="1"/>
</dbReference>
<comment type="caution">
    <text evidence="7">The sequence shown here is derived from an EMBL/GenBank/DDBJ whole genome shotgun (WGS) entry which is preliminary data.</text>
</comment>
<dbReference type="InterPro" id="IPR004839">
    <property type="entry name" value="Aminotransferase_I/II_large"/>
</dbReference>
<protein>
    <submittedName>
        <fullName evidence="7">PLP-dependent aminotransferase family protein</fullName>
    </submittedName>
</protein>
<organism evidence="7 8">
    <name type="scientific">Massilia hydrophila</name>
    <dbReference type="NCBI Taxonomy" id="3044279"/>
    <lineage>
        <taxon>Bacteria</taxon>
        <taxon>Pseudomonadati</taxon>
        <taxon>Pseudomonadota</taxon>
        <taxon>Betaproteobacteria</taxon>
        <taxon>Burkholderiales</taxon>
        <taxon>Oxalobacteraceae</taxon>
        <taxon>Telluria group</taxon>
        <taxon>Massilia</taxon>
    </lineage>
</organism>
<keyword evidence="2" id="KW-0663">Pyridoxal phosphate</keyword>
<keyword evidence="7" id="KW-0032">Aminotransferase</keyword>
<gene>
    <name evidence="7" type="ORF">LE190_06110</name>
</gene>
<dbReference type="Gene3D" id="3.40.640.10">
    <property type="entry name" value="Type I PLP-dependent aspartate aminotransferase-like (Major domain)"/>
    <property type="match status" value="1"/>
</dbReference>
<dbReference type="Proteomes" id="UP001198602">
    <property type="component" value="Unassembled WGS sequence"/>
</dbReference>
<keyword evidence="8" id="KW-1185">Reference proteome</keyword>
<evidence type="ECO:0000313" key="8">
    <source>
        <dbReference type="Proteomes" id="UP001198602"/>
    </source>
</evidence>
<dbReference type="Pfam" id="PF00392">
    <property type="entry name" value="GntR"/>
    <property type="match status" value="1"/>
</dbReference>
<proteinExistence type="inferred from homology"/>
<keyword evidence="3" id="KW-0805">Transcription regulation</keyword>
<dbReference type="PANTHER" id="PTHR46577">
    <property type="entry name" value="HTH-TYPE TRANSCRIPTIONAL REGULATORY PROTEIN GABR"/>
    <property type="match status" value="1"/>
</dbReference>
<dbReference type="RefSeq" id="WP_225237841.1">
    <property type="nucleotide sequence ID" value="NZ_JAHYBX010000001.1"/>
</dbReference>
<evidence type="ECO:0000256" key="3">
    <source>
        <dbReference type="ARBA" id="ARBA00023015"/>
    </source>
</evidence>
<dbReference type="CDD" id="cd07377">
    <property type="entry name" value="WHTH_GntR"/>
    <property type="match status" value="1"/>
</dbReference>
<reference evidence="7 8" key="1">
    <citation type="submission" date="2021-07" db="EMBL/GenBank/DDBJ databases">
        <title>Characterization of Violacein-producing bacteria and related species.</title>
        <authorList>
            <person name="Wilson H.S."/>
            <person name="De Leon M.E."/>
        </authorList>
    </citation>
    <scope>NUCLEOTIDE SEQUENCE [LARGE SCALE GENOMIC DNA]</scope>
    <source>
        <strain evidence="7 8">HSC-2F05</strain>
    </source>
</reference>
<dbReference type="PANTHER" id="PTHR46577:SF2">
    <property type="entry name" value="TRANSCRIPTIONAL REGULATORY PROTEIN"/>
    <property type="match status" value="1"/>
</dbReference>
<keyword evidence="4" id="KW-0238">DNA-binding</keyword>
<dbReference type="SUPFAM" id="SSF53383">
    <property type="entry name" value="PLP-dependent transferases"/>
    <property type="match status" value="1"/>
</dbReference>
<evidence type="ECO:0000256" key="1">
    <source>
        <dbReference type="ARBA" id="ARBA00005384"/>
    </source>
</evidence>
<dbReference type="CDD" id="cd00609">
    <property type="entry name" value="AAT_like"/>
    <property type="match status" value="1"/>
</dbReference>
<dbReference type="InterPro" id="IPR015424">
    <property type="entry name" value="PyrdxlP-dep_Trfase"/>
</dbReference>
<dbReference type="InterPro" id="IPR036390">
    <property type="entry name" value="WH_DNA-bd_sf"/>
</dbReference>
<accession>A0ABS7YAU3</accession>
<dbReference type="SUPFAM" id="SSF46785">
    <property type="entry name" value="Winged helix' DNA-binding domain"/>
    <property type="match status" value="1"/>
</dbReference>
<dbReference type="InterPro" id="IPR051446">
    <property type="entry name" value="HTH_trans_reg/aminotransferase"/>
</dbReference>
<evidence type="ECO:0000313" key="7">
    <source>
        <dbReference type="EMBL" id="MCA1855500.1"/>
    </source>
</evidence>
<dbReference type="EMBL" id="JAHYBX010000001">
    <property type="protein sequence ID" value="MCA1855500.1"/>
    <property type="molecule type" value="Genomic_DNA"/>
</dbReference>
<evidence type="ECO:0000256" key="5">
    <source>
        <dbReference type="ARBA" id="ARBA00023163"/>
    </source>
</evidence>
<name>A0ABS7YAU3_9BURK</name>